<dbReference type="InterPro" id="IPR012978">
    <property type="entry name" value="HEAT_RRP12"/>
</dbReference>
<evidence type="ECO:0000259" key="5">
    <source>
        <dbReference type="Pfam" id="PF08161"/>
    </source>
</evidence>
<dbReference type="InterPro" id="IPR052087">
    <property type="entry name" value="RRP12"/>
</dbReference>
<evidence type="ECO:0000313" key="8">
    <source>
        <dbReference type="Proteomes" id="UP000186136"/>
    </source>
</evidence>
<organism evidence="7 8">
    <name type="scientific">Pichia membranifaciens</name>
    <dbReference type="NCBI Taxonomy" id="4926"/>
    <lineage>
        <taxon>Eukaryota</taxon>
        <taxon>Fungi</taxon>
        <taxon>Dikarya</taxon>
        <taxon>Ascomycota</taxon>
        <taxon>Saccharomycotina</taxon>
        <taxon>Pichiomycetes</taxon>
        <taxon>Pichiales</taxon>
        <taxon>Pichiaceae</taxon>
        <taxon>Pichia</taxon>
    </lineage>
</organism>
<evidence type="ECO:0000256" key="4">
    <source>
        <dbReference type="SAM" id="MobiDB-lite"/>
    </source>
</evidence>
<dbReference type="AlphaFoldDB" id="A0A1Q2YES5"/>
<dbReference type="Pfam" id="PF25772">
    <property type="entry name" value="HEAT_RRP12_N"/>
    <property type="match status" value="1"/>
</dbReference>
<dbReference type="OrthoDB" id="2192888at2759"/>
<keyword evidence="8" id="KW-1185">Reference proteome</keyword>
<dbReference type="Proteomes" id="UP000186136">
    <property type="component" value="Unassembled WGS sequence"/>
</dbReference>
<dbReference type="GO" id="GO:0005634">
    <property type="term" value="C:nucleus"/>
    <property type="evidence" value="ECO:0007669"/>
    <property type="project" value="UniProtKB-SubCell"/>
</dbReference>
<sequence>MASAHEIKTDHLIELMEMDDKLSKIRSQANSKLDNQKKLAVVLLTIEENLKEQNQNTTPITYFVSFLTLLDQCCVDDEIKDLDLATCALYFLDLIAPYAPAKLLKSKFSDILVRIAPALTNGSADAPLVRSSVGFLESLLLAQDLKSWSNPGNYKVSPKRALSALLDLSLDPRPKVRKRAQEAILKILENIPNAKSAKGKQNEHPAAIYSSEFALNNLITLINKSQTEKNSTDAKEKNPQIIHNLQLITSITSTNLWPLKQISPLCDVLLEICKSADQYLISSVFKAFEGMFKSMTYEMDSKKFIHILDIIFDLQPALNDPHLAPSWLAVIAKAVCSFATNINSLEIFLKLPQIFKSVGGYLLSENLAICESAAECLIAIVSDGIQDKDLLLPPLVDSKTFEQVDEVISSLSEITTDFMTVKYRHCAKHVCEIIFGLFEKLRQRANPDFLPHLELIGNWRSNEQEGFELNEVSEKVIASAISALGPEVVLQILPLNLTNSKKVGRAWLLPILRDNIKAAELNYYIKNILPITEFFKEKVQNGDENSVNTKIFATIIDQIWSLLPSFCYLPTDLQSAFSDEFAARVSSLLYEEVQLRPVLCHSLKNLVISEELRAEDTESDDVILNQLFPCSKAVSDIEYLSTTKANKLLSVLFNVFTQIPMDQRNYVADAIEVYFKISKSEDMLVTFNKVSVLLRKALDDERKNGTLTKEDNSKNHDRSKNHTPKLSVTMMDLIVMMTKFIPKESHNALLTIFNETVRIGNSQIQKRAYRIITKLLDIESNDDVVSLISNIVQVFVETSTIVLPSARPQRLEALERLILMLPRDSLHFITGILSEVIDSTRSANEKTRTTSFALMVQIGKKFKEYQGEIIRNTLIDPEIPDSQASIQELFLMCCAAAGPEIPHQRSAAITALSCIFYEFHEDLEVSYQKELMQFVEVFLHQHNREVIKPTLGFIKIAILSLPEEEVLPELKGLLTELMVINNKHKNHFKSKIKHLLERLIRRFGFDVIDNNIPEEDKKIISSIRKAKNRSKRAKSDAIDSGKADLSSKSGLSAFDKTLYDDDDSDSDDNDEEATELKGKHHKSKGPGQQYISESRDAPLDLLDKKALEHISTSRPKKFNRKSMEKLVDFKTKDGKLVIKEPSGNDDILSNKNSLNAYVDAVRQGPVRGQNNKLKWKKKGGDNIDWNDGSDDESKEGRPQKKGNFKSKGGRVGKAQPKFKSKKKF</sequence>
<dbReference type="InterPro" id="IPR011989">
    <property type="entry name" value="ARM-like"/>
</dbReference>
<comment type="subcellular location">
    <subcellularLocation>
        <location evidence="1">Nucleus</location>
    </subcellularLocation>
</comment>
<evidence type="ECO:0000256" key="3">
    <source>
        <dbReference type="ARBA" id="ARBA00023242"/>
    </source>
</evidence>
<name>A0A1Q2YES5_9ASCO</name>
<accession>A0A1Q2YES5</accession>
<gene>
    <name evidence="7" type="ORF">PMKS-001524</name>
</gene>
<evidence type="ECO:0000256" key="2">
    <source>
        <dbReference type="ARBA" id="ARBA00007690"/>
    </source>
</evidence>
<proteinExistence type="inferred from homology"/>
<feature type="domain" description="RRP12 N-terminal HEAT" evidence="6">
    <location>
        <begin position="29"/>
        <end position="296"/>
    </location>
</feature>
<comment type="similarity">
    <text evidence="2">Belongs to the RRP12 family.</text>
</comment>
<feature type="region of interest" description="Disordered" evidence="4">
    <location>
        <begin position="1164"/>
        <end position="1224"/>
    </location>
</feature>
<evidence type="ECO:0000313" key="7">
    <source>
        <dbReference type="EMBL" id="GAV28056.1"/>
    </source>
</evidence>
<evidence type="ECO:0000259" key="6">
    <source>
        <dbReference type="Pfam" id="PF25772"/>
    </source>
</evidence>
<reference evidence="7 8" key="1">
    <citation type="submission" date="2016-08" db="EMBL/GenBank/DDBJ databases">
        <title>Whole genome shotgun sequence of Pichia membranifaciens KS47-1.</title>
        <authorList>
            <person name="Konishi M."/>
            <person name="Ishida M."/>
            <person name="Arakawa T."/>
            <person name="Kato Y."/>
            <person name="Horiuchi J."/>
        </authorList>
    </citation>
    <scope>NUCLEOTIDE SEQUENCE [LARGE SCALE GENOMIC DNA]</scope>
    <source>
        <strain evidence="7 8">KS47-1</strain>
    </source>
</reference>
<dbReference type="PANTHER" id="PTHR48287">
    <property type="entry name" value="ARM REPEAT SUPERFAMILY PROTEIN"/>
    <property type="match status" value="1"/>
</dbReference>
<dbReference type="Pfam" id="PF08161">
    <property type="entry name" value="RRP12_HEAT"/>
    <property type="match status" value="1"/>
</dbReference>
<protein>
    <submittedName>
        <fullName evidence="7">Uncharacterized protein</fullName>
    </submittedName>
</protein>
<comment type="caution">
    <text evidence="7">The sequence shown here is derived from an EMBL/GenBank/DDBJ whole genome shotgun (WGS) entry which is preliminary data.</text>
</comment>
<dbReference type="InterPro" id="IPR057860">
    <property type="entry name" value="HEAT_RRP12_N"/>
</dbReference>
<feature type="compositionally biased region" description="Basic residues" evidence="4">
    <location>
        <begin position="1199"/>
        <end position="1224"/>
    </location>
</feature>
<feature type="region of interest" description="Disordered" evidence="4">
    <location>
        <begin position="1058"/>
        <end position="1091"/>
    </location>
</feature>
<feature type="compositionally biased region" description="Basic and acidic residues" evidence="4">
    <location>
        <begin position="1033"/>
        <end position="1042"/>
    </location>
</feature>
<dbReference type="Gene3D" id="1.25.10.10">
    <property type="entry name" value="Leucine-rich Repeat Variant"/>
    <property type="match status" value="1"/>
</dbReference>
<feature type="compositionally biased region" description="Acidic residues" evidence="4">
    <location>
        <begin position="1060"/>
        <end position="1073"/>
    </location>
</feature>
<keyword evidence="3" id="KW-0539">Nucleus</keyword>
<dbReference type="SUPFAM" id="SSF48371">
    <property type="entry name" value="ARM repeat"/>
    <property type="match status" value="1"/>
</dbReference>
<dbReference type="InterPro" id="IPR016024">
    <property type="entry name" value="ARM-type_fold"/>
</dbReference>
<dbReference type="EMBL" id="BDGI01000056">
    <property type="protein sequence ID" value="GAV28056.1"/>
    <property type="molecule type" value="Genomic_DNA"/>
</dbReference>
<feature type="domain" description="RRP12 HEAT" evidence="5">
    <location>
        <begin position="364"/>
        <end position="658"/>
    </location>
</feature>
<evidence type="ECO:0000256" key="1">
    <source>
        <dbReference type="ARBA" id="ARBA00004123"/>
    </source>
</evidence>
<dbReference type="PANTHER" id="PTHR48287:SF1">
    <property type="entry name" value="ARM REPEAT SUPERFAMILY PROTEIN"/>
    <property type="match status" value="1"/>
</dbReference>
<feature type="region of interest" description="Disordered" evidence="4">
    <location>
        <begin position="1024"/>
        <end position="1046"/>
    </location>
</feature>